<dbReference type="Proteomes" id="UP000823927">
    <property type="component" value="Unassembled WGS sequence"/>
</dbReference>
<dbReference type="InterPro" id="IPR000417">
    <property type="entry name" value="Hyethyz_kinase"/>
</dbReference>
<evidence type="ECO:0000313" key="12">
    <source>
        <dbReference type="EMBL" id="HIS46075.1"/>
    </source>
</evidence>
<dbReference type="Gene3D" id="3.40.1190.20">
    <property type="match status" value="1"/>
</dbReference>
<comment type="cofactor">
    <cofactor evidence="2 11">
        <name>Mg(2+)</name>
        <dbReference type="ChEBI" id="CHEBI:18420"/>
    </cofactor>
</comment>
<sequence length="272" mass="29511">MEKLQTTFLNEEKEFSEKIKQLRERIYDHKPVVHHITNFVTMYQCARITAFLGAAPIMAFAQEETAQVTAKSDALVINTGTLNDEVIRSIPKSLEYANAHHIPVVLDPVGARLSAYRFDFIHGLLNSFHFDVIRCNGVELLGLHGQAIYGKGIDGASSSVEIPQAAAELARQYHCTVACTGPVDHISDGTRSVSLNRGCPQLPKLVGTGCMVNSLIASYLPVAQTSLDGAAAGILTMCLAGEAAAARLSRPDQLGTFETYLMDGISQLYTNE</sequence>
<comment type="similarity">
    <text evidence="11">Belongs to the Thz kinase family.</text>
</comment>
<evidence type="ECO:0000256" key="8">
    <source>
        <dbReference type="ARBA" id="ARBA00022840"/>
    </source>
</evidence>
<dbReference type="PIRSF" id="PIRSF000513">
    <property type="entry name" value="Thz_kinase"/>
    <property type="match status" value="1"/>
</dbReference>
<dbReference type="Pfam" id="PF02110">
    <property type="entry name" value="HK"/>
    <property type="match status" value="1"/>
</dbReference>
<comment type="catalytic activity">
    <reaction evidence="1 11">
        <text>5-(2-hydroxyethyl)-4-methylthiazole + ATP = 4-methyl-5-(2-phosphooxyethyl)-thiazole + ADP + H(+)</text>
        <dbReference type="Rhea" id="RHEA:24212"/>
        <dbReference type="ChEBI" id="CHEBI:15378"/>
        <dbReference type="ChEBI" id="CHEBI:17957"/>
        <dbReference type="ChEBI" id="CHEBI:30616"/>
        <dbReference type="ChEBI" id="CHEBI:58296"/>
        <dbReference type="ChEBI" id="CHEBI:456216"/>
        <dbReference type="EC" id="2.7.1.50"/>
    </reaction>
</comment>
<gene>
    <name evidence="11 12" type="primary">thiM</name>
    <name evidence="12" type="ORF">IAB46_00700</name>
</gene>
<dbReference type="HAMAP" id="MF_00228">
    <property type="entry name" value="Thz_kinase"/>
    <property type="match status" value="1"/>
</dbReference>
<keyword evidence="9 11" id="KW-0460">Magnesium</keyword>
<evidence type="ECO:0000256" key="6">
    <source>
        <dbReference type="ARBA" id="ARBA00022741"/>
    </source>
</evidence>
<dbReference type="GO" id="GO:0009228">
    <property type="term" value="P:thiamine biosynthetic process"/>
    <property type="evidence" value="ECO:0007669"/>
    <property type="project" value="UniProtKB-KW"/>
</dbReference>
<dbReference type="InterPro" id="IPR029056">
    <property type="entry name" value="Ribokinase-like"/>
</dbReference>
<keyword evidence="4 11" id="KW-0808">Transferase</keyword>
<proteinExistence type="inferred from homology"/>
<dbReference type="PRINTS" id="PR01099">
    <property type="entry name" value="HYETHTZKNASE"/>
</dbReference>
<keyword evidence="6 11" id="KW-0547">Nucleotide-binding</keyword>
<dbReference type="GO" id="GO:0004417">
    <property type="term" value="F:hydroxyethylthiazole kinase activity"/>
    <property type="evidence" value="ECO:0007669"/>
    <property type="project" value="UniProtKB-UniRule"/>
</dbReference>
<dbReference type="GO" id="GO:0000287">
    <property type="term" value="F:magnesium ion binding"/>
    <property type="evidence" value="ECO:0007669"/>
    <property type="project" value="UniProtKB-UniRule"/>
</dbReference>
<comment type="function">
    <text evidence="11">Catalyzes the phosphorylation of the hydroxyl group of 4-methyl-5-beta-hydroxyethylthiazole (THZ).</text>
</comment>
<reference evidence="12" key="2">
    <citation type="journal article" date="2021" name="PeerJ">
        <title>Extensive microbial diversity within the chicken gut microbiome revealed by metagenomics and culture.</title>
        <authorList>
            <person name="Gilroy R."/>
            <person name="Ravi A."/>
            <person name="Getino M."/>
            <person name="Pursley I."/>
            <person name="Horton D.L."/>
            <person name="Alikhan N.F."/>
            <person name="Baker D."/>
            <person name="Gharbi K."/>
            <person name="Hall N."/>
            <person name="Watson M."/>
            <person name="Adriaenssens E.M."/>
            <person name="Foster-Nyarko E."/>
            <person name="Jarju S."/>
            <person name="Secka A."/>
            <person name="Antonio M."/>
            <person name="Oren A."/>
            <person name="Chaudhuri R.R."/>
            <person name="La Ragione R."/>
            <person name="Hildebrand F."/>
            <person name="Pallen M.J."/>
        </authorList>
    </citation>
    <scope>NUCLEOTIDE SEQUENCE</scope>
    <source>
        <strain evidence="12">CHK178-757</strain>
    </source>
</reference>
<accession>A0A9D1F2G0</accession>
<evidence type="ECO:0000256" key="3">
    <source>
        <dbReference type="ARBA" id="ARBA00004868"/>
    </source>
</evidence>
<feature type="binding site" evidence="11">
    <location>
        <position position="134"/>
    </location>
    <ligand>
        <name>ATP</name>
        <dbReference type="ChEBI" id="CHEBI:30616"/>
    </ligand>
</feature>
<reference evidence="12" key="1">
    <citation type="submission" date="2020-10" db="EMBL/GenBank/DDBJ databases">
        <authorList>
            <person name="Gilroy R."/>
        </authorList>
    </citation>
    <scope>NUCLEOTIDE SEQUENCE</scope>
    <source>
        <strain evidence="12">CHK178-757</strain>
    </source>
</reference>
<dbReference type="EMBL" id="DVIT01000003">
    <property type="protein sequence ID" value="HIS46075.1"/>
    <property type="molecule type" value="Genomic_DNA"/>
</dbReference>
<keyword evidence="7 11" id="KW-0418">Kinase</keyword>
<evidence type="ECO:0000256" key="11">
    <source>
        <dbReference type="HAMAP-Rule" id="MF_00228"/>
    </source>
</evidence>
<dbReference type="GO" id="GO:0009229">
    <property type="term" value="P:thiamine diphosphate biosynthetic process"/>
    <property type="evidence" value="ECO:0007669"/>
    <property type="project" value="UniProtKB-UniRule"/>
</dbReference>
<evidence type="ECO:0000256" key="1">
    <source>
        <dbReference type="ARBA" id="ARBA00001771"/>
    </source>
</evidence>
<organism evidence="12 13">
    <name type="scientific">Candidatus Scybalocola faecigallinarum</name>
    <dbReference type="NCBI Taxonomy" id="2840941"/>
    <lineage>
        <taxon>Bacteria</taxon>
        <taxon>Bacillati</taxon>
        <taxon>Bacillota</taxon>
        <taxon>Clostridia</taxon>
        <taxon>Lachnospirales</taxon>
        <taxon>Lachnospiraceae</taxon>
        <taxon>Lachnospiraceae incertae sedis</taxon>
        <taxon>Candidatus Scybalocola (ex Gilroy et al. 2021)</taxon>
    </lineage>
</organism>
<name>A0A9D1F2G0_9FIRM</name>
<evidence type="ECO:0000256" key="5">
    <source>
        <dbReference type="ARBA" id="ARBA00022723"/>
    </source>
</evidence>
<feature type="binding site" evidence="11">
    <location>
        <position position="58"/>
    </location>
    <ligand>
        <name>substrate</name>
    </ligand>
</feature>
<keyword evidence="8 11" id="KW-0067">ATP-binding</keyword>
<comment type="caution">
    <text evidence="12">The sequence shown here is derived from an EMBL/GenBank/DDBJ whole genome shotgun (WGS) entry which is preliminary data.</text>
</comment>
<dbReference type="CDD" id="cd01170">
    <property type="entry name" value="THZ_kinase"/>
    <property type="match status" value="1"/>
</dbReference>
<keyword evidence="10 11" id="KW-0784">Thiamine biosynthesis</keyword>
<dbReference type="NCBIfam" id="NF006830">
    <property type="entry name" value="PRK09355.1"/>
    <property type="match status" value="1"/>
</dbReference>
<evidence type="ECO:0000256" key="9">
    <source>
        <dbReference type="ARBA" id="ARBA00022842"/>
    </source>
</evidence>
<protein>
    <recommendedName>
        <fullName evidence="11">Hydroxyethylthiazole kinase</fullName>
        <ecNumber evidence="11">2.7.1.50</ecNumber>
    </recommendedName>
    <alternativeName>
        <fullName evidence="11">4-methyl-5-beta-hydroxyethylthiazole kinase</fullName>
        <shortName evidence="11">TH kinase</shortName>
        <shortName evidence="11">Thz kinase</shortName>
    </alternativeName>
</protein>
<evidence type="ECO:0000256" key="10">
    <source>
        <dbReference type="ARBA" id="ARBA00022977"/>
    </source>
</evidence>
<dbReference type="AlphaFoldDB" id="A0A9D1F2G0"/>
<evidence type="ECO:0000256" key="2">
    <source>
        <dbReference type="ARBA" id="ARBA00001946"/>
    </source>
</evidence>
<evidence type="ECO:0000256" key="7">
    <source>
        <dbReference type="ARBA" id="ARBA00022777"/>
    </source>
</evidence>
<evidence type="ECO:0000313" key="13">
    <source>
        <dbReference type="Proteomes" id="UP000823927"/>
    </source>
</evidence>
<dbReference type="SUPFAM" id="SSF53613">
    <property type="entry name" value="Ribokinase-like"/>
    <property type="match status" value="1"/>
</dbReference>
<keyword evidence="5 11" id="KW-0479">Metal-binding</keyword>
<feature type="binding site" evidence="11">
    <location>
        <position position="180"/>
    </location>
    <ligand>
        <name>ATP</name>
        <dbReference type="ChEBI" id="CHEBI:30616"/>
    </ligand>
</feature>
<comment type="pathway">
    <text evidence="3 11">Cofactor biosynthesis; thiamine diphosphate biosynthesis; 4-methyl-5-(2-phosphoethyl)-thiazole from 5-(2-hydroxyethyl)-4-methylthiazole: step 1/1.</text>
</comment>
<dbReference type="GO" id="GO:0005524">
    <property type="term" value="F:ATP binding"/>
    <property type="evidence" value="ECO:0007669"/>
    <property type="project" value="UniProtKB-UniRule"/>
</dbReference>
<evidence type="ECO:0000256" key="4">
    <source>
        <dbReference type="ARBA" id="ARBA00022679"/>
    </source>
</evidence>
<feature type="binding site" evidence="11">
    <location>
        <position position="207"/>
    </location>
    <ligand>
        <name>substrate</name>
    </ligand>
</feature>
<dbReference type="EC" id="2.7.1.50" evidence="11"/>